<dbReference type="InterPro" id="IPR000608">
    <property type="entry name" value="UBC"/>
</dbReference>
<accession>A0A0R3UCD3</accession>
<name>A0A0R3UCD3_MESCO</name>
<evidence type="ECO:0000313" key="4">
    <source>
        <dbReference type="Proteomes" id="UP000267029"/>
    </source>
</evidence>
<dbReference type="Gene3D" id="3.10.110.10">
    <property type="entry name" value="Ubiquitin Conjugating Enzyme"/>
    <property type="match status" value="1"/>
</dbReference>
<dbReference type="STRING" id="53468.A0A0R3UCD3"/>
<dbReference type="EMBL" id="UXSR01001890">
    <property type="protein sequence ID" value="VDD78579.1"/>
    <property type="molecule type" value="Genomic_DNA"/>
</dbReference>
<dbReference type="Proteomes" id="UP000267029">
    <property type="component" value="Unassembled WGS sequence"/>
</dbReference>
<protein>
    <recommendedName>
        <fullName evidence="2">UBC core domain-containing protein</fullName>
    </recommendedName>
</protein>
<dbReference type="OrthoDB" id="7851174at2759"/>
<evidence type="ECO:0000313" key="3">
    <source>
        <dbReference type="EMBL" id="VDD78579.1"/>
    </source>
</evidence>
<reference evidence="3 4" key="1">
    <citation type="submission" date="2018-10" db="EMBL/GenBank/DDBJ databases">
        <authorList>
            <consortium name="Pathogen Informatics"/>
        </authorList>
    </citation>
    <scope>NUCLEOTIDE SEQUENCE [LARGE SCALE GENOMIC DNA]</scope>
</reference>
<evidence type="ECO:0000256" key="1">
    <source>
        <dbReference type="SAM" id="MobiDB-lite"/>
    </source>
</evidence>
<evidence type="ECO:0000259" key="2">
    <source>
        <dbReference type="PROSITE" id="PS50127"/>
    </source>
</evidence>
<keyword evidence="4" id="KW-1185">Reference proteome</keyword>
<dbReference type="PROSITE" id="PS50127">
    <property type="entry name" value="UBC_2"/>
    <property type="match status" value="1"/>
</dbReference>
<feature type="domain" description="UBC core" evidence="2">
    <location>
        <begin position="1"/>
        <end position="77"/>
    </location>
</feature>
<feature type="region of interest" description="Disordered" evidence="1">
    <location>
        <begin position="20"/>
        <end position="62"/>
    </location>
</feature>
<sequence>MLAMPEYAMNSAIRALMSTEELSDLSRDPPAQCSAGPIGDDNPNPDDPLNPEVARIYKSDRQKYDETAKEWTRKYAV</sequence>
<dbReference type="InterPro" id="IPR016135">
    <property type="entry name" value="UBQ-conjugating_enzyme/RWD"/>
</dbReference>
<dbReference type="AlphaFoldDB" id="A0A0R3UCD3"/>
<proteinExistence type="predicted"/>
<organism evidence="3 4">
    <name type="scientific">Mesocestoides corti</name>
    <name type="common">Flatworm</name>
    <dbReference type="NCBI Taxonomy" id="53468"/>
    <lineage>
        <taxon>Eukaryota</taxon>
        <taxon>Metazoa</taxon>
        <taxon>Spiralia</taxon>
        <taxon>Lophotrochozoa</taxon>
        <taxon>Platyhelminthes</taxon>
        <taxon>Cestoda</taxon>
        <taxon>Eucestoda</taxon>
        <taxon>Cyclophyllidea</taxon>
        <taxon>Mesocestoididae</taxon>
        <taxon>Mesocestoides</taxon>
    </lineage>
</organism>
<gene>
    <name evidence="3" type="ORF">MCOS_LOCUS4582</name>
</gene>
<dbReference type="SUPFAM" id="SSF54495">
    <property type="entry name" value="UBC-like"/>
    <property type="match status" value="1"/>
</dbReference>